<keyword evidence="9" id="KW-0807">Transducer</keyword>
<gene>
    <name evidence="13" type="ORF">OS493_037926</name>
</gene>
<dbReference type="OrthoDB" id="10042731at2759"/>
<evidence type="ECO:0000313" key="13">
    <source>
        <dbReference type="EMBL" id="KAJ7318448.1"/>
    </source>
</evidence>
<comment type="caution">
    <text evidence="13">The sequence shown here is derived from an EMBL/GenBank/DDBJ whole genome shotgun (WGS) entry which is preliminary data.</text>
</comment>
<dbReference type="PRINTS" id="PR00237">
    <property type="entry name" value="GPCRRHODOPSN"/>
</dbReference>
<feature type="transmembrane region" description="Helical" evidence="11">
    <location>
        <begin position="47"/>
        <end position="73"/>
    </location>
</feature>
<dbReference type="InterPro" id="IPR000276">
    <property type="entry name" value="GPCR_Rhodpsn"/>
</dbReference>
<feature type="compositionally biased region" description="Polar residues" evidence="10">
    <location>
        <begin position="8"/>
        <end position="19"/>
    </location>
</feature>
<dbReference type="GO" id="GO:0005886">
    <property type="term" value="C:plasma membrane"/>
    <property type="evidence" value="ECO:0007669"/>
    <property type="project" value="UniProtKB-SubCell"/>
</dbReference>
<evidence type="ECO:0000256" key="9">
    <source>
        <dbReference type="ARBA" id="ARBA00023224"/>
    </source>
</evidence>
<accession>A0A9W9Y7A4</accession>
<name>A0A9W9Y7A4_9CNID</name>
<dbReference type="SMART" id="SM01381">
    <property type="entry name" value="7TM_GPCR_Srsx"/>
    <property type="match status" value="1"/>
</dbReference>
<feature type="transmembrane region" description="Helical" evidence="11">
    <location>
        <begin position="120"/>
        <end position="144"/>
    </location>
</feature>
<keyword evidence="4 11" id="KW-1133">Transmembrane helix</keyword>
<dbReference type="Pfam" id="PF00001">
    <property type="entry name" value="7tm_1"/>
    <property type="match status" value="1"/>
</dbReference>
<dbReference type="CDD" id="cd14967">
    <property type="entry name" value="7tmA_amine_R-like"/>
    <property type="match status" value="1"/>
</dbReference>
<keyword evidence="5" id="KW-0297">G-protein coupled receptor</keyword>
<dbReference type="Proteomes" id="UP001163046">
    <property type="component" value="Unassembled WGS sequence"/>
</dbReference>
<dbReference type="PANTHER" id="PTHR24246">
    <property type="entry name" value="OLFACTORY RECEPTOR AND ADENOSINE RECEPTOR"/>
    <property type="match status" value="1"/>
</dbReference>
<evidence type="ECO:0000256" key="2">
    <source>
        <dbReference type="ARBA" id="ARBA00022475"/>
    </source>
</evidence>
<feature type="transmembrane region" description="Helical" evidence="11">
    <location>
        <begin position="85"/>
        <end position="108"/>
    </location>
</feature>
<evidence type="ECO:0000256" key="4">
    <source>
        <dbReference type="ARBA" id="ARBA00022989"/>
    </source>
</evidence>
<evidence type="ECO:0000256" key="1">
    <source>
        <dbReference type="ARBA" id="ARBA00004651"/>
    </source>
</evidence>
<evidence type="ECO:0000256" key="10">
    <source>
        <dbReference type="SAM" id="MobiDB-lite"/>
    </source>
</evidence>
<feature type="transmembrane region" description="Helical" evidence="11">
    <location>
        <begin position="241"/>
        <end position="264"/>
    </location>
</feature>
<feature type="transmembrane region" description="Helical" evidence="11">
    <location>
        <begin position="165"/>
        <end position="186"/>
    </location>
</feature>
<dbReference type="SUPFAM" id="SSF81321">
    <property type="entry name" value="Family A G protein-coupled receptor-like"/>
    <property type="match status" value="1"/>
</dbReference>
<dbReference type="PANTHER" id="PTHR24246:SF27">
    <property type="entry name" value="ADENOSINE RECEPTOR, ISOFORM A"/>
    <property type="match status" value="1"/>
</dbReference>
<proteinExistence type="predicted"/>
<keyword evidence="7" id="KW-0675">Receptor</keyword>
<evidence type="ECO:0000256" key="11">
    <source>
        <dbReference type="SAM" id="Phobius"/>
    </source>
</evidence>
<evidence type="ECO:0000256" key="8">
    <source>
        <dbReference type="ARBA" id="ARBA00023180"/>
    </source>
</evidence>
<evidence type="ECO:0000313" key="14">
    <source>
        <dbReference type="Proteomes" id="UP001163046"/>
    </source>
</evidence>
<evidence type="ECO:0000256" key="7">
    <source>
        <dbReference type="ARBA" id="ARBA00023170"/>
    </source>
</evidence>
<keyword evidence="3 11" id="KW-0812">Transmembrane</keyword>
<evidence type="ECO:0000256" key="3">
    <source>
        <dbReference type="ARBA" id="ARBA00022692"/>
    </source>
</evidence>
<evidence type="ECO:0000256" key="6">
    <source>
        <dbReference type="ARBA" id="ARBA00023136"/>
    </source>
</evidence>
<protein>
    <recommendedName>
        <fullName evidence="12">G-protein coupled receptors family 1 profile domain-containing protein</fullName>
    </recommendedName>
</protein>
<keyword evidence="14" id="KW-1185">Reference proteome</keyword>
<feature type="domain" description="G-protein coupled receptors family 1 profile" evidence="12">
    <location>
        <begin position="65"/>
        <end position="312"/>
    </location>
</feature>
<reference evidence="13" key="1">
    <citation type="submission" date="2023-01" db="EMBL/GenBank/DDBJ databases">
        <title>Genome assembly of the deep-sea coral Lophelia pertusa.</title>
        <authorList>
            <person name="Herrera S."/>
            <person name="Cordes E."/>
        </authorList>
    </citation>
    <scope>NUCLEOTIDE SEQUENCE</scope>
    <source>
        <strain evidence="13">USNM1676648</strain>
        <tissue evidence="13">Polyp</tissue>
    </source>
</reference>
<sequence>MAALPESLRNNSSINSSDEFSLAPPSSPLPLYRDPCKNPALFTTSSVSVAVASCYAILIPLTVFGNGSVIAAFATNTRLRTATNIFIVGLAASDLLVGAFSVPFWTFVVSHENIMAGYCFPAYAVYISFDIFAGCASILQLTAIAIERFISTQWPLLHRKMPQSVYCIMLFLAWLCATVMAALQPLQARTESWRKNYTIVLFVSCFCCPLLIIVTCYFYIFKITRFQTRRRCTSSSRHCGLTPGGAINELNVAITVAVITVLFLAAWLPFFIVTVIATFCLACLPSPPGVLHLVKFLKFLQYSGSAINPYIYAYRNTEMRRSLAKIAGKIFPCDLRFGTRSERSRQTIIQGRDADCYQSISKHNLSSEVNLVGENTKIKAPTKSQKKINKKKTAVIYL</sequence>
<feature type="region of interest" description="Disordered" evidence="10">
    <location>
        <begin position="1"/>
        <end position="21"/>
    </location>
</feature>
<feature type="transmembrane region" description="Helical" evidence="11">
    <location>
        <begin position="270"/>
        <end position="294"/>
    </location>
</feature>
<dbReference type="InterPro" id="IPR017452">
    <property type="entry name" value="GPCR_Rhodpsn_7TM"/>
</dbReference>
<evidence type="ECO:0000259" key="12">
    <source>
        <dbReference type="PROSITE" id="PS50262"/>
    </source>
</evidence>
<evidence type="ECO:0000256" key="5">
    <source>
        <dbReference type="ARBA" id="ARBA00023040"/>
    </source>
</evidence>
<dbReference type="GO" id="GO:0004930">
    <property type="term" value="F:G protein-coupled receptor activity"/>
    <property type="evidence" value="ECO:0007669"/>
    <property type="project" value="UniProtKB-KW"/>
</dbReference>
<dbReference type="PROSITE" id="PS50262">
    <property type="entry name" value="G_PROTEIN_RECEP_F1_2"/>
    <property type="match status" value="1"/>
</dbReference>
<dbReference type="EMBL" id="MU827857">
    <property type="protein sequence ID" value="KAJ7318448.1"/>
    <property type="molecule type" value="Genomic_DNA"/>
</dbReference>
<keyword evidence="2" id="KW-1003">Cell membrane</keyword>
<dbReference type="Gene3D" id="1.20.1070.10">
    <property type="entry name" value="Rhodopsin 7-helix transmembrane proteins"/>
    <property type="match status" value="1"/>
</dbReference>
<keyword evidence="6 11" id="KW-0472">Membrane</keyword>
<dbReference type="AlphaFoldDB" id="A0A9W9Y7A4"/>
<organism evidence="13 14">
    <name type="scientific">Desmophyllum pertusum</name>
    <dbReference type="NCBI Taxonomy" id="174260"/>
    <lineage>
        <taxon>Eukaryota</taxon>
        <taxon>Metazoa</taxon>
        <taxon>Cnidaria</taxon>
        <taxon>Anthozoa</taxon>
        <taxon>Hexacorallia</taxon>
        <taxon>Scleractinia</taxon>
        <taxon>Caryophylliina</taxon>
        <taxon>Caryophylliidae</taxon>
        <taxon>Desmophyllum</taxon>
    </lineage>
</organism>
<comment type="subcellular location">
    <subcellularLocation>
        <location evidence="1">Cell membrane</location>
        <topology evidence="1">Multi-pass membrane protein</topology>
    </subcellularLocation>
</comment>
<keyword evidence="8" id="KW-0325">Glycoprotein</keyword>
<feature type="transmembrane region" description="Helical" evidence="11">
    <location>
        <begin position="198"/>
        <end position="220"/>
    </location>
</feature>